<proteinExistence type="predicted"/>
<keyword evidence="1" id="KW-1133">Transmembrane helix</keyword>
<dbReference type="AlphaFoldDB" id="A0A7V4E3C6"/>
<feature type="transmembrane region" description="Helical" evidence="1">
    <location>
        <begin position="48"/>
        <end position="65"/>
    </location>
</feature>
<comment type="caution">
    <text evidence="2">The sequence shown here is derived from an EMBL/GenBank/DDBJ whole genome shotgun (WGS) entry which is preliminary data.</text>
</comment>
<sequence length="146" mass="15975">MATIKNIKVDAKWAGNMLIELKARDLVQYVDQPEASGGTNKGMTPLEYTLGALTSCIITIGLIIAKQKKLEIKGLSASAEGEIDYDVLMGKADKPRAGFYKIKVSVKVDADMTKEEKEQFLKEIESRCPVGDNLLNPTDVEVVLAE</sequence>
<keyword evidence="1" id="KW-0472">Membrane</keyword>
<protein>
    <submittedName>
        <fullName evidence="2">OsmC family peroxiredoxin</fullName>
    </submittedName>
</protein>
<organism evidence="2">
    <name type="scientific">candidate division WOR-3 bacterium</name>
    <dbReference type="NCBI Taxonomy" id="2052148"/>
    <lineage>
        <taxon>Bacteria</taxon>
        <taxon>Bacteria division WOR-3</taxon>
    </lineage>
</organism>
<dbReference type="InterPro" id="IPR052924">
    <property type="entry name" value="OsmC/Ohr_hydroprdx_reductase"/>
</dbReference>
<gene>
    <name evidence="2" type="ORF">ENU66_00100</name>
</gene>
<dbReference type="PANTHER" id="PTHR35368">
    <property type="entry name" value="HYDROPEROXIDE REDUCTASE"/>
    <property type="match status" value="1"/>
</dbReference>
<dbReference type="Pfam" id="PF02566">
    <property type="entry name" value="OsmC"/>
    <property type="match status" value="1"/>
</dbReference>
<keyword evidence="1" id="KW-0812">Transmembrane</keyword>
<dbReference type="InterPro" id="IPR015946">
    <property type="entry name" value="KH_dom-like_a/b"/>
</dbReference>
<accession>A0A7V4E3C6</accession>
<evidence type="ECO:0000256" key="1">
    <source>
        <dbReference type="SAM" id="Phobius"/>
    </source>
</evidence>
<evidence type="ECO:0000313" key="2">
    <source>
        <dbReference type="EMBL" id="HGL16737.1"/>
    </source>
</evidence>
<dbReference type="PANTHER" id="PTHR35368:SF1">
    <property type="entry name" value="HYDROPEROXIDE REDUCTASE"/>
    <property type="match status" value="1"/>
</dbReference>
<dbReference type="SUPFAM" id="SSF82784">
    <property type="entry name" value="OsmC-like"/>
    <property type="match status" value="1"/>
</dbReference>
<reference evidence="2" key="1">
    <citation type="journal article" date="2020" name="mSystems">
        <title>Genome- and Community-Level Interaction Insights into Carbon Utilization and Element Cycling Functions of Hydrothermarchaeota in Hydrothermal Sediment.</title>
        <authorList>
            <person name="Zhou Z."/>
            <person name="Liu Y."/>
            <person name="Xu W."/>
            <person name="Pan J."/>
            <person name="Luo Z.H."/>
            <person name="Li M."/>
        </authorList>
    </citation>
    <scope>NUCLEOTIDE SEQUENCE [LARGE SCALE GENOMIC DNA]</scope>
    <source>
        <strain evidence="2">SpSt-69</strain>
    </source>
</reference>
<name>A0A7V4E3C6_UNCW3</name>
<dbReference type="InterPro" id="IPR036102">
    <property type="entry name" value="OsmC/Ohrsf"/>
</dbReference>
<dbReference type="EMBL" id="DTDJ01000002">
    <property type="protein sequence ID" value="HGL16737.1"/>
    <property type="molecule type" value="Genomic_DNA"/>
</dbReference>
<dbReference type="Gene3D" id="3.30.300.20">
    <property type="match status" value="1"/>
</dbReference>
<dbReference type="InterPro" id="IPR003718">
    <property type="entry name" value="OsmC/Ohr_fam"/>
</dbReference>